<dbReference type="GO" id="GO:0010181">
    <property type="term" value="F:FMN binding"/>
    <property type="evidence" value="ECO:0007669"/>
    <property type="project" value="InterPro"/>
</dbReference>
<dbReference type="SUPFAM" id="SSF51395">
    <property type="entry name" value="FMN-linked oxidoreductases"/>
    <property type="match status" value="1"/>
</dbReference>
<dbReference type="InterPro" id="IPR001155">
    <property type="entry name" value="OxRdtase_FMN_N"/>
</dbReference>
<dbReference type="AlphaFoldDB" id="A0AAN4YXC7"/>
<dbReference type="Proteomes" id="UP001165205">
    <property type="component" value="Unassembled WGS sequence"/>
</dbReference>
<dbReference type="InterPro" id="IPR045247">
    <property type="entry name" value="Oye-like"/>
</dbReference>
<dbReference type="EMBL" id="BSYA01000329">
    <property type="protein sequence ID" value="GMG38645.1"/>
    <property type="molecule type" value="Genomic_DNA"/>
</dbReference>
<feature type="domain" description="NADH:flavin oxidoreductase/NADH oxidase N-terminal" evidence="1">
    <location>
        <begin position="86"/>
        <end position="337"/>
    </location>
</feature>
<evidence type="ECO:0000313" key="2">
    <source>
        <dbReference type="EMBL" id="GMG38645.1"/>
    </source>
</evidence>
<dbReference type="Gene3D" id="3.20.20.70">
    <property type="entry name" value="Aldolase class I"/>
    <property type="match status" value="1"/>
</dbReference>
<organism evidence="2 3">
    <name type="scientific">Aspergillus oryzae</name>
    <name type="common">Yellow koji mold</name>
    <dbReference type="NCBI Taxonomy" id="5062"/>
    <lineage>
        <taxon>Eukaryota</taxon>
        <taxon>Fungi</taxon>
        <taxon>Dikarya</taxon>
        <taxon>Ascomycota</taxon>
        <taxon>Pezizomycotina</taxon>
        <taxon>Eurotiomycetes</taxon>
        <taxon>Eurotiomycetidae</taxon>
        <taxon>Eurotiales</taxon>
        <taxon>Aspergillaceae</taxon>
        <taxon>Aspergillus</taxon>
        <taxon>Aspergillus subgen. Circumdati</taxon>
    </lineage>
</organism>
<dbReference type="PANTHER" id="PTHR22893:SF93">
    <property type="entry name" value="HYPOTHETICAL OXIDOREDUCTASE (EUROFUNG)"/>
    <property type="match status" value="1"/>
</dbReference>
<evidence type="ECO:0000313" key="3">
    <source>
        <dbReference type="Proteomes" id="UP001165205"/>
    </source>
</evidence>
<dbReference type="InterPro" id="IPR013785">
    <property type="entry name" value="Aldolase_TIM"/>
</dbReference>
<sequence length="366" mass="41213">MTIRKLEGEGSKLFQPLDISNGKIKLSHRVVHAPMTRNRGVPVNATSTPENPNRTWYPGDLMVEYYRQRATPGGLIISEGIPPSLEQGGYIFAQLWHAGRATIPQMTGSPAVSASATVWDSPTECYSHPPVGSTEPVRYADHPPIELTVPHIKQTIQDYCQAAESAMKIGFDGVELHGGNGYLPEQFLSSNINKRTDEYGGSPEKRCKFVLELMDELAKTVGEENLAIRLSPFGLFNQARGEQRVETWTFLCQTLKQAHPKLSYEEKDDFLRSWGLLDVDLTSFRKIFGDTPFFSGGGWNQTNSWGVLEEERYDALLYGRYFTSNPDLVQRLKKGIPFKPYERSRFYGPFEDNAVCYVDYPPAEAQ</sequence>
<accession>A0AAN4YXC7</accession>
<evidence type="ECO:0000259" key="1">
    <source>
        <dbReference type="Pfam" id="PF00724"/>
    </source>
</evidence>
<reference evidence="2" key="1">
    <citation type="submission" date="2023-04" db="EMBL/GenBank/DDBJ databases">
        <title>Aspergillus oryzae NBRC 4228.</title>
        <authorList>
            <person name="Ichikawa N."/>
            <person name="Sato H."/>
            <person name="Tonouchi N."/>
        </authorList>
    </citation>
    <scope>NUCLEOTIDE SEQUENCE</scope>
    <source>
        <strain evidence="2">NBRC 4228</strain>
    </source>
</reference>
<protein>
    <submittedName>
        <fullName evidence="2">Unnamed protein product</fullName>
    </submittedName>
</protein>
<proteinExistence type="predicted"/>
<dbReference type="GO" id="GO:0016491">
    <property type="term" value="F:oxidoreductase activity"/>
    <property type="evidence" value="ECO:0007669"/>
    <property type="project" value="InterPro"/>
</dbReference>
<name>A0AAN4YXC7_ASPOZ</name>
<dbReference type="PANTHER" id="PTHR22893">
    <property type="entry name" value="NADH OXIDOREDUCTASE-RELATED"/>
    <property type="match status" value="1"/>
</dbReference>
<gene>
    <name evidence="2" type="ORF">Aory04_001329900</name>
</gene>
<comment type="caution">
    <text evidence="2">The sequence shown here is derived from an EMBL/GenBank/DDBJ whole genome shotgun (WGS) entry which is preliminary data.</text>
</comment>
<dbReference type="Pfam" id="PF00724">
    <property type="entry name" value="Oxidored_FMN"/>
    <property type="match status" value="1"/>
</dbReference>